<dbReference type="PROSITE" id="PS50977">
    <property type="entry name" value="HTH_TETR_2"/>
    <property type="match status" value="1"/>
</dbReference>
<evidence type="ECO:0000256" key="1">
    <source>
        <dbReference type="ARBA" id="ARBA00023125"/>
    </source>
</evidence>
<organism evidence="4 5">
    <name type="scientific">Parasphingopyxis marina</name>
    <dbReference type="NCBI Taxonomy" id="2761622"/>
    <lineage>
        <taxon>Bacteria</taxon>
        <taxon>Pseudomonadati</taxon>
        <taxon>Pseudomonadota</taxon>
        <taxon>Alphaproteobacteria</taxon>
        <taxon>Sphingomonadales</taxon>
        <taxon>Sphingomonadaceae</taxon>
        <taxon>Parasphingopyxis</taxon>
    </lineage>
</organism>
<dbReference type="AlphaFoldDB" id="A0A842I150"/>
<dbReference type="InterPro" id="IPR009057">
    <property type="entry name" value="Homeodomain-like_sf"/>
</dbReference>
<dbReference type="SUPFAM" id="SSF46689">
    <property type="entry name" value="Homeodomain-like"/>
    <property type="match status" value="1"/>
</dbReference>
<dbReference type="GO" id="GO:0003677">
    <property type="term" value="F:DNA binding"/>
    <property type="evidence" value="ECO:0007669"/>
    <property type="project" value="UniProtKB-UniRule"/>
</dbReference>
<evidence type="ECO:0000256" key="2">
    <source>
        <dbReference type="PROSITE-ProRule" id="PRU00335"/>
    </source>
</evidence>
<protein>
    <submittedName>
        <fullName evidence="4">TetR family transcriptional regulator</fullName>
    </submittedName>
</protein>
<feature type="domain" description="HTH tetR-type" evidence="3">
    <location>
        <begin position="14"/>
        <end position="72"/>
    </location>
</feature>
<feature type="DNA-binding region" description="H-T-H motif" evidence="2">
    <location>
        <begin position="35"/>
        <end position="54"/>
    </location>
</feature>
<dbReference type="RefSeq" id="WP_185800699.1">
    <property type="nucleotide sequence ID" value="NZ_JACJVJ010000001.1"/>
</dbReference>
<name>A0A842I150_9SPHN</name>
<evidence type="ECO:0000313" key="4">
    <source>
        <dbReference type="EMBL" id="MBC2777494.1"/>
    </source>
</evidence>
<dbReference type="Pfam" id="PF00440">
    <property type="entry name" value="TetR_N"/>
    <property type="match status" value="1"/>
</dbReference>
<keyword evidence="5" id="KW-1185">Reference proteome</keyword>
<sequence length="201" mass="22059">MADSDGGGRARQRLRTRKDLLRAATRLMQQGTVPSLEEAAEEAMVSRATAYRYFSSAEDLQREAALEIALPDAATIFADPPADPAKRVDLVDAAFDHMTAANEVQLRIMLARALERRATGEADKPVRQNRRQPLIEEALAPIADEIGPAALDRLAKALSYIIATEGFIVGRDVLRIDDTEARAIRRWAIRALIDAARKDGA</sequence>
<dbReference type="InterPro" id="IPR001647">
    <property type="entry name" value="HTH_TetR"/>
</dbReference>
<proteinExistence type="predicted"/>
<reference evidence="4 5" key="1">
    <citation type="submission" date="2020-08" db="EMBL/GenBank/DDBJ databases">
        <title>Draft genome sequence of Parasphingopyxis sp. GrpM-11.</title>
        <authorList>
            <person name="Oh J."/>
            <person name="Roh D.-H."/>
        </authorList>
    </citation>
    <scope>NUCLEOTIDE SEQUENCE [LARGE SCALE GENOMIC DNA]</scope>
    <source>
        <strain evidence="4 5">GrpM-11</strain>
    </source>
</reference>
<comment type="caution">
    <text evidence="4">The sequence shown here is derived from an EMBL/GenBank/DDBJ whole genome shotgun (WGS) entry which is preliminary data.</text>
</comment>
<keyword evidence="1 2" id="KW-0238">DNA-binding</keyword>
<dbReference type="Proteomes" id="UP000564378">
    <property type="component" value="Unassembled WGS sequence"/>
</dbReference>
<dbReference type="EMBL" id="JACJVJ010000001">
    <property type="protein sequence ID" value="MBC2777494.1"/>
    <property type="molecule type" value="Genomic_DNA"/>
</dbReference>
<dbReference type="Gene3D" id="1.10.357.10">
    <property type="entry name" value="Tetracycline Repressor, domain 2"/>
    <property type="match status" value="1"/>
</dbReference>
<accession>A0A842I150</accession>
<gene>
    <name evidence="4" type="ORF">H6P80_07655</name>
</gene>
<evidence type="ECO:0000313" key="5">
    <source>
        <dbReference type="Proteomes" id="UP000564378"/>
    </source>
</evidence>
<evidence type="ECO:0000259" key="3">
    <source>
        <dbReference type="PROSITE" id="PS50977"/>
    </source>
</evidence>